<dbReference type="GO" id="GO:0006612">
    <property type="term" value="P:protein targeting to membrane"/>
    <property type="evidence" value="ECO:0007669"/>
    <property type="project" value="TreeGrafter"/>
</dbReference>
<keyword evidence="5 11" id="KW-1133">Transmembrane helix</keyword>
<comment type="catalytic activity">
    <reaction evidence="10 11">
        <text>L-cysteinyl-[protein] + hexadecanoyl-CoA = S-hexadecanoyl-L-cysteinyl-[protein] + CoA</text>
        <dbReference type="Rhea" id="RHEA:36683"/>
        <dbReference type="Rhea" id="RHEA-COMP:10131"/>
        <dbReference type="Rhea" id="RHEA-COMP:11032"/>
        <dbReference type="ChEBI" id="CHEBI:29950"/>
        <dbReference type="ChEBI" id="CHEBI:57287"/>
        <dbReference type="ChEBI" id="CHEBI:57379"/>
        <dbReference type="ChEBI" id="CHEBI:74151"/>
        <dbReference type="EC" id="2.3.1.225"/>
    </reaction>
</comment>
<dbReference type="Proteomes" id="UP000015453">
    <property type="component" value="Unassembled WGS sequence"/>
</dbReference>
<keyword evidence="6 11" id="KW-0472">Membrane</keyword>
<reference evidence="14 15" key="1">
    <citation type="journal article" date="2013" name="BMC Genomics">
        <title>The miniature genome of a carnivorous plant Genlisea aurea contains a low number of genes and short non-coding sequences.</title>
        <authorList>
            <person name="Leushkin E.V."/>
            <person name="Sutormin R.A."/>
            <person name="Nabieva E.R."/>
            <person name="Penin A.A."/>
            <person name="Kondrashov A.S."/>
            <person name="Logacheva M.D."/>
        </authorList>
    </citation>
    <scope>NUCLEOTIDE SEQUENCE [LARGE SCALE GENOMIC DNA]</scope>
</reference>
<dbReference type="PANTHER" id="PTHR22883">
    <property type="entry name" value="ZINC FINGER DHHC DOMAIN CONTAINING PROTEIN"/>
    <property type="match status" value="1"/>
</dbReference>
<dbReference type="GO" id="GO:0019706">
    <property type="term" value="F:protein-cysteine S-palmitoyltransferase activity"/>
    <property type="evidence" value="ECO:0007669"/>
    <property type="project" value="UniProtKB-EC"/>
</dbReference>
<name>S8CJ89_9LAMI</name>
<evidence type="ECO:0000256" key="6">
    <source>
        <dbReference type="ARBA" id="ARBA00023136"/>
    </source>
</evidence>
<dbReference type="GO" id="GO:0005794">
    <property type="term" value="C:Golgi apparatus"/>
    <property type="evidence" value="ECO:0007669"/>
    <property type="project" value="TreeGrafter"/>
</dbReference>
<feature type="region of interest" description="Disordered" evidence="12">
    <location>
        <begin position="397"/>
        <end position="446"/>
    </location>
</feature>
<protein>
    <recommendedName>
        <fullName evidence="11">S-acyltransferase</fullName>
        <ecNumber evidence="11">2.3.1.225</ecNumber>
    </recommendedName>
    <alternativeName>
        <fullName evidence="11">Palmitoyltransferase</fullName>
    </alternativeName>
</protein>
<dbReference type="EC" id="2.3.1.225" evidence="11"/>
<evidence type="ECO:0000259" key="13">
    <source>
        <dbReference type="Pfam" id="PF01529"/>
    </source>
</evidence>
<evidence type="ECO:0000256" key="10">
    <source>
        <dbReference type="ARBA" id="ARBA00048048"/>
    </source>
</evidence>
<evidence type="ECO:0000256" key="3">
    <source>
        <dbReference type="ARBA" id="ARBA00022679"/>
    </source>
</evidence>
<evidence type="ECO:0000256" key="12">
    <source>
        <dbReference type="SAM" id="MobiDB-lite"/>
    </source>
</evidence>
<feature type="non-terminal residue" evidence="14">
    <location>
        <position position="446"/>
    </location>
</feature>
<dbReference type="EMBL" id="AUSU01003477">
    <property type="protein sequence ID" value="EPS66795.1"/>
    <property type="molecule type" value="Genomic_DNA"/>
</dbReference>
<comment type="caution">
    <text evidence="14">The sequence shown here is derived from an EMBL/GenBank/DDBJ whole genome shotgun (WGS) entry which is preliminary data.</text>
</comment>
<evidence type="ECO:0000256" key="11">
    <source>
        <dbReference type="RuleBase" id="RU079119"/>
    </source>
</evidence>
<feature type="compositionally biased region" description="Low complexity" evidence="12">
    <location>
        <begin position="405"/>
        <end position="417"/>
    </location>
</feature>
<evidence type="ECO:0000256" key="5">
    <source>
        <dbReference type="ARBA" id="ARBA00022989"/>
    </source>
</evidence>
<feature type="transmembrane region" description="Helical" evidence="11">
    <location>
        <begin position="325"/>
        <end position="352"/>
    </location>
</feature>
<keyword evidence="15" id="KW-1185">Reference proteome</keyword>
<feature type="transmembrane region" description="Helical" evidence="11">
    <location>
        <begin position="131"/>
        <end position="154"/>
    </location>
</feature>
<keyword evidence="8" id="KW-0449">Lipoprotein</keyword>
<feature type="transmembrane region" description="Helical" evidence="11">
    <location>
        <begin position="283"/>
        <end position="305"/>
    </location>
</feature>
<dbReference type="InterPro" id="IPR001594">
    <property type="entry name" value="Palmitoyltrfase_DHHC"/>
</dbReference>
<keyword evidence="4 11" id="KW-0812">Transmembrane</keyword>
<dbReference type="GO" id="GO:0005783">
    <property type="term" value="C:endoplasmic reticulum"/>
    <property type="evidence" value="ECO:0007669"/>
    <property type="project" value="TreeGrafter"/>
</dbReference>
<evidence type="ECO:0000256" key="7">
    <source>
        <dbReference type="ARBA" id="ARBA00023139"/>
    </source>
</evidence>
<keyword evidence="9 11" id="KW-0012">Acyltransferase</keyword>
<feature type="compositionally biased region" description="Basic and acidic residues" evidence="12">
    <location>
        <begin position="429"/>
        <end position="446"/>
    </location>
</feature>
<comment type="domain">
    <text evidence="11">The DHHC domain is required for palmitoyltransferase activity.</text>
</comment>
<dbReference type="Pfam" id="PF01529">
    <property type="entry name" value="DHHC"/>
    <property type="match status" value="1"/>
</dbReference>
<dbReference type="OrthoDB" id="4096362at2759"/>
<dbReference type="PROSITE" id="PS50216">
    <property type="entry name" value="DHHC"/>
    <property type="match status" value="1"/>
</dbReference>
<comment type="similarity">
    <text evidence="2 11">Belongs to the DHHC palmitoyltransferase family.</text>
</comment>
<dbReference type="PANTHER" id="PTHR22883:SF43">
    <property type="entry name" value="PALMITOYLTRANSFERASE APP"/>
    <property type="match status" value="1"/>
</dbReference>
<feature type="transmembrane region" description="Helical" evidence="11">
    <location>
        <begin position="160"/>
        <end position="183"/>
    </location>
</feature>
<dbReference type="AlphaFoldDB" id="S8CJ89"/>
<evidence type="ECO:0000256" key="4">
    <source>
        <dbReference type="ARBA" id="ARBA00022692"/>
    </source>
</evidence>
<organism evidence="14 15">
    <name type="scientific">Genlisea aurea</name>
    <dbReference type="NCBI Taxonomy" id="192259"/>
    <lineage>
        <taxon>Eukaryota</taxon>
        <taxon>Viridiplantae</taxon>
        <taxon>Streptophyta</taxon>
        <taxon>Embryophyta</taxon>
        <taxon>Tracheophyta</taxon>
        <taxon>Spermatophyta</taxon>
        <taxon>Magnoliopsida</taxon>
        <taxon>eudicotyledons</taxon>
        <taxon>Gunneridae</taxon>
        <taxon>Pentapetalae</taxon>
        <taxon>asterids</taxon>
        <taxon>lamiids</taxon>
        <taxon>Lamiales</taxon>
        <taxon>Lentibulariaceae</taxon>
        <taxon>Genlisea</taxon>
    </lineage>
</organism>
<sequence length="446" mass="50088">MGLCLRCPNFDRENGLLSSSSVQKTESGGFDGKRLDRGLFHCSFPSVVRLELLLKTPRKSHKMVVVCYDEKRIPLIMRSPPVEPRHNLSLSVRRRNVDSGNPPLRLYQVWKGRNKFFCGGRLVFGPDVKSLLLTFSLILAPVFLFWAFVAGSLIASYSGLWGVLIVVISVVLTLNIVILLLLTSGTDPGIIPRHSLPAEFDDFDISSISSDWCGSQSSAAILPVSKTITINGIAVKIKYCHTCRLYRPPRCSHCSVCNNCVERFDHHCPWVGQCIGKRNYRCFFMFVSSTTLLCLYVFGSCLTNVSRIMERDQCSVWGAFEKSPVSGILILYTFIVCWFVGGLTLFHLYLIATNQTTYENFRYQYDQKTNPYNRSLRGNCGEILCSEIPKSRNDFREKVRQESRSSSSVSSFFVPPVAKTTKSSSGARSEFDEARNGSESLERCGG</sequence>
<evidence type="ECO:0000256" key="2">
    <source>
        <dbReference type="ARBA" id="ARBA00008574"/>
    </source>
</evidence>
<keyword evidence="7" id="KW-0564">Palmitate</keyword>
<gene>
    <name evidence="14" type="ORF">M569_07980</name>
</gene>
<comment type="subcellular location">
    <subcellularLocation>
        <location evidence="1">Endomembrane system</location>
        <topology evidence="1">Multi-pass membrane protein</topology>
    </subcellularLocation>
</comment>
<evidence type="ECO:0000256" key="9">
    <source>
        <dbReference type="ARBA" id="ARBA00023315"/>
    </source>
</evidence>
<proteinExistence type="inferred from homology"/>
<dbReference type="InterPro" id="IPR039859">
    <property type="entry name" value="PFA4/ZDH16/20/ERF2-like"/>
</dbReference>
<keyword evidence="3 11" id="KW-0808">Transferase</keyword>
<evidence type="ECO:0000313" key="15">
    <source>
        <dbReference type="Proteomes" id="UP000015453"/>
    </source>
</evidence>
<evidence type="ECO:0000313" key="14">
    <source>
        <dbReference type="EMBL" id="EPS66795.1"/>
    </source>
</evidence>
<evidence type="ECO:0000256" key="8">
    <source>
        <dbReference type="ARBA" id="ARBA00023288"/>
    </source>
</evidence>
<feature type="domain" description="Palmitoyltransferase DHHC" evidence="13">
    <location>
        <begin position="237"/>
        <end position="363"/>
    </location>
</feature>
<evidence type="ECO:0000256" key="1">
    <source>
        <dbReference type="ARBA" id="ARBA00004127"/>
    </source>
</evidence>
<accession>S8CJ89</accession>